<protein>
    <submittedName>
        <fullName evidence="2">C962R</fullName>
    </submittedName>
</protein>
<gene>
    <name evidence="2" type="primary">C962R_1</name>
    <name evidence="2" type="ORF">ASFV_Kyiv_2016_131_00107</name>
</gene>
<proteinExistence type="predicted"/>
<organismHost>
    <name type="scientific">Phacochoerus africanus</name>
    <name type="common">Warthog</name>
    <dbReference type="NCBI Taxonomy" id="41426"/>
</organismHost>
<organismHost>
    <name type="scientific">Ornithodoros</name>
    <name type="common">relapsing fever ticks</name>
    <dbReference type="NCBI Taxonomy" id="6937"/>
</organismHost>
<reference evidence="3" key="1">
    <citation type="submission" date="2019-07" db="EMBL/GenBank/DDBJ databases">
        <title>Complete genome sequence of virulent African swine fever virus isolated from a domestic pig in Ukraine.</title>
        <authorList>
            <person name="Kovalenko G."/>
            <person name="Ducluzeau A.-L."/>
            <person name="Ishchenko L."/>
            <person name="Sushko M."/>
            <person name="Sapachova M."/>
            <person name="Rudova N."/>
            <person name="Solodiankin O."/>
            <person name="Gerilovych A."/>
            <person name="Dagdag R."/>
            <person name="Redlinger M."/>
            <person name="Bezymennyi M."/>
            <person name="Frant M."/>
            <person name="Lange C.E."/>
            <person name="Dubchak I."/>
            <person name="Mezhenskyii A."/>
            <person name="Nychyk S."/>
            <person name="Bortz E."/>
            <person name="Drown D.M."/>
        </authorList>
    </citation>
    <scope>NUCLEOTIDE SEQUENCE [LARGE SCALE GENOMIC DNA]</scope>
</reference>
<dbReference type="EMBL" id="MN194591">
    <property type="protein sequence ID" value="QED21643.1"/>
    <property type="molecule type" value="Genomic_DNA"/>
</dbReference>
<organismHost>
    <name type="scientific">Potamochoerus larvatus</name>
    <name type="common">Bushpig</name>
    <dbReference type="NCBI Taxonomy" id="273792"/>
</organismHost>
<organism evidence="2 3">
    <name type="scientific">African swine fever virus</name>
    <name type="common">ASFV</name>
    <dbReference type="NCBI Taxonomy" id="10497"/>
    <lineage>
        <taxon>Viruses</taxon>
        <taxon>Varidnaviria</taxon>
        <taxon>Bamfordvirae</taxon>
        <taxon>Nucleocytoviricota</taxon>
        <taxon>Pokkesviricetes</taxon>
        <taxon>Asfuvirales</taxon>
        <taxon>Asfarviridae</taxon>
        <taxon>Asfivirus</taxon>
        <taxon>Asfivirus haemorrhagiae</taxon>
    </lineage>
</organism>
<dbReference type="InterPro" id="IPR056443">
    <property type="entry name" value="AEP_C962R"/>
</dbReference>
<organismHost>
    <name type="scientific">Ornithodoros moubata</name>
    <name type="common">Soft tick</name>
    <name type="synonym">Argasid tick</name>
    <dbReference type="NCBI Taxonomy" id="6938"/>
</organismHost>
<evidence type="ECO:0000313" key="3">
    <source>
        <dbReference type="Proteomes" id="UP000321214"/>
    </source>
</evidence>
<feature type="domain" description="C962R-like N-terminal AEP" evidence="1">
    <location>
        <begin position="47"/>
        <end position="104"/>
    </location>
</feature>
<evidence type="ECO:0000313" key="2">
    <source>
        <dbReference type="EMBL" id="QED21643.1"/>
    </source>
</evidence>
<accession>A0A5B8XDQ6</accession>
<organismHost>
    <name type="scientific">Sus scrofa</name>
    <name type="common">Pig</name>
    <dbReference type="NCBI Taxonomy" id="9823"/>
</organismHost>
<sequence>MREESWEDHDTIQLTAQRKYLAEVQALETLLTRELSVFLTEPGSKKTNIINRITGKTYALPSTELLRLYEHLEQCRKQGALMYFLERQGTYSGLMLDYDLKLNTNAVPPLEPPRYHGFAIEYLCI</sequence>
<dbReference type="Pfam" id="PF23162">
    <property type="entry name" value="AEP_C962R"/>
    <property type="match status" value="1"/>
</dbReference>
<organismHost>
    <name type="scientific">Phacochoerus aethiopicus</name>
    <name type="common">Warthog</name>
    <dbReference type="NCBI Taxonomy" id="85517"/>
</organismHost>
<name>A0A5B8XDQ6_ASF</name>
<dbReference type="Proteomes" id="UP000321214">
    <property type="component" value="Segment"/>
</dbReference>
<evidence type="ECO:0000259" key="1">
    <source>
        <dbReference type="Pfam" id="PF23162"/>
    </source>
</evidence>